<keyword evidence="2 5" id="KW-0560">Oxidoreductase</keyword>
<dbReference type="SMART" id="SM00822">
    <property type="entry name" value="PKS_KR"/>
    <property type="match status" value="1"/>
</dbReference>
<dbReference type="Proteomes" id="UP001161691">
    <property type="component" value="Unassembled WGS sequence"/>
</dbReference>
<evidence type="ECO:0000313" key="6">
    <source>
        <dbReference type="Proteomes" id="UP001161691"/>
    </source>
</evidence>
<comment type="caution">
    <text evidence="5">The sequence shown here is derived from an EMBL/GenBank/DDBJ whole genome shotgun (WGS) entry which is preliminary data.</text>
</comment>
<evidence type="ECO:0000313" key="5">
    <source>
        <dbReference type="EMBL" id="MDI4647779.1"/>
    </source>
</evidence>
<gene>
    <name evidence="5" type="ORF">KB449_22695</name>
</gene>
<dbReference type="PANTHER" id="PTHR43669:SF3">
    <property type="entry name" value="ALCOHOL DEHYDROGENASE, PUTATIVE (AFU_ORTHOLOGUE AFUA_3G03445)-RELATED"/>
    <property type="match status" value="1"/>
</dbReference>
<dbReference type="PRINTS" id="PR00081">
    <property type="entry name" value="GDHRDH"/>
</dbReference>
<dbReference type="InterPro" id="IPR020904">
    <property type="entry name" value="Sc_DH/Rdtase_CS"/>
</dbReference>
<evidence type="ECO:0000256" key="3">
    <source>
        <dbReference type="RuleBase" id="RU000363"/>
    </source>
</evidence>
<name>A0ABT6TLR4_9BACL</name>
<accession>A0ABT6TLR4</accession>
<dbReference type="RefSeq" id="WP_282910526.1">
    <property type="nucleotide sequence ID" value="NZ_JAGRPV010000001.1"/>
</dbReference>
<dbReference type="PROSITE" id="PS00061">
    <property type="entry name" value="ADH_SHORT"/>
    <property type="match status" value="1"/>
</dbReference>
<evidence type="ECO:0000256" key="1">
    <source>
        <dbReference type="ARBA" id="ARBA00006484"/>
    </source>
</evidence>
<dbReference type="EC" id="1.-.-.-" evidence="5"/>
<evidence type="ECO:0000259" key="4">
    <source>
        <dbReference type="SMART" id="SM00822"/>
    </source>
</evidence>
<feature type="domain" description="Ketoreductase" evidence="4">
    <location>
        <begin position="9"/>
        <end position="198"/>
    </location>
</feature>
<dbReference type="InterPro" id="IPR002347">
    <property type="entry name" value="SDR_fam"/>
</dbReference>
<dbReference type="PRINTS" id="PR00080">
    <property type="entry name" value="SDRFAMILY"/>
</dbReference>
<dbReference type="Gene3D" id="3.40.50.720">
    <property type="entry name" value="NAD(P)-binding Rossmann-like Domain"/>
    <property type="match status" value="1"/>
</dbReference>
<proteinExistence type="inferred from homology"/>
<dbReference type="EMBL" id="JAGRPV010000001">
    <property type="protein sequence ID" value="MDI4647779.1"/>
    <property type="molecule type" value="Genomic_DNA"/>
</dbReference>
<dbReference type="GO" id="GO:0016491">
    <property type="term" value="F:oxidoreductase activity"/>
    <property type="evidence" value="ECO:0007669"/>
    <property type="project" value="UniProtKB-KW"/>
</dbReference>
<dbReference type="SUPFAM" id="SSF51735">
    <property type="entry name" value="NAD(P)-binding Rossmann-fold domains"/>
    <property type="match status" value="1"/>
</dbReference>
<dbReference type="PANTHER" id="PTHR43669">
    <property type="entry name" value="5-KETO-D-GLUCONATE 5-REDUCTASE"/>
    <property type="match status" value="1"/>
</dbReference>
<dbReference type="InterPro" id="IPR036291">
    <property type="entry name" value="NAD(P)-bd_dom_sf"/>
</dbReference>
<protein>
    <submittedName>
        <fullName evidence="5">SDR family oxidoreductase</fullName>
        <ecNumber evidence="5">1.-.-.-</ecNumber>
    </submittedName>
</protein>
<reference evidence="5" key="1">
    <citation type="submission" date="2023-04" db="EMBL/GenBank/DDBJ databases">
        <title>Comparative genomic analysis of Cohnella hashimotonis sp. nov., isolated from the International Space Station.</title>
        <authorList>
            <person name="Venkateswaran K."/>
            <person name="Simpson A."/>
        </authorList>
    </citation>
    <scope>NUCLEOTIDE SEQUENCE</scope>
    <source>
        <strain evidence="5">F6_2S_P_1</strain>
    </source>
</reference>
<evidence type="ECO:0000256" key="2">
    <source>
        <dbReference type="ARBA" id="ARBA00023002"/>
    </source>
</evidence>
<dbReference type="InterPro" id="IPR057326">
    <property type="entry name" value="KR_dom"/>
</dbReference>
<keyword evidence="6" id="KW-1185">Reference proteome</keyword>
<dbReference type="Pfam" id="PF00106">
    <property type="entry name" value="adh_short"/>
    <property type="match status" value="1"/>
</dbReference>
<comment type="similarity">
    <text evidence="1 3">Belongs to the short-chain dehydrogenases/reductases (SDR) family.</text>
</comment>
<sequence length="239" mass="25395">MEMNPLQGRTVAIVGAGGGIGQATARALAAQGASLALGSRGEPALRELTETLAASGASAAYRTVDVTKEAEVRSFFAWAQEAFGELDVLVNAAGLSIPAQLSEMPEEDYSRTFDVNVKGSFLCAKHFIPCVDRERGGLIVHTGSMAAKRANAGAPLYCSAKAAVNMLSQGLALQLIERRIRVTTVNPGATDTQFWGDRQVPRDKFMTAADVADVIACVVAMSPRIVVHEINFESFAFFK</sequence>
<dbReference type="CDD" id="cd05233">
    <property type="entry name" value="SDR_c"/>
    <property type="match status" value="1"/>
</dbReference>
<organism evidence="5 6">
    <name type="scientific">Cohnella hashimotonis</name>
    <dbReference type="NCBI Taxonomy" id="2826895"/>
    <lineage>
        <taxon>Bacteria</taxon>
        <taxon>Bacillati</taxon>
        <taxon>Bacillota</taxon>
        <taxon>Bacilli</taxon>
        <taxon>Bacillales</taxon>
        <taxon>Paenibacillaceae</taxon>
        <taxon>Cohnella</taxon>
    </lineage>
</organism>